<keyword evidence="5 11" id="KW-0032">Aminotransferase</keyword>
<keyword evidence="9 11" id="KW-0368">Histidine biosynthesis</keyword>
<evidence type="ECO:0000256" key="7">
    <source>
        <dbReference type="ARBA" id="ARBA00022679"/>
    </source>
</evidence>
<gene>
    <name evidence="11 13" type="primary">hisC</name>
    <name evidence="13" type="ORF">ACFPYJ_00795</name>
</gene>
<evidence type="ECO:0000313" key="13">
    <source>
        <dbReference type="EMBL" id="MFC5647679.1"/>
    </source>
</evidence>
<feature type="domain" description="Aminotransferase class I/classII large" evidence="12">
    <location>
        <begin position="36"/>
        <end position="360"/>
    </location>
</feature>
<dbReference type="PANTHER" id="PTHR43643:SF6">
    <property type="entry name" value="HISTIDINOL-PHOSPHATE AMINOTRANSFERASE"/>
    <property type="match status" value="1"/>
</dbReference>
<dbReference type="Gene3D" id="3.90.1150.10">
    <property type="entry name" value="Aspartate Aminotransferase, domain 1"/>
    <property type="match status" value="1"/>
</dbReference>
<name>A0ABW0VSA3_9BACL</name>
<dbReference type="EC" id="2.6.1.9" evidence="11"/>
<comment type="caution">
    <text evidence="13">The sequence shown here is derived from an EMBL/GenBank/DDBJ whole genome shotgun (WGS) entry which is preliminary data.</text>
</comment>
<evidence type="ECO:0000256" key="5">
    <source>
        <dbReference type="ARBA" id="ARBA00022576"/>
    </source>
</evidence>
<evidence type="ECO:0000256" key="1">
    <source>
        <dbReference type="ARBA" id="ARBA00001933"/>
    </source>
</evidence>
<dbReference type="InterPro" id="IPR015421">
    <property type="entry name" value="PyrdxlP-dep_Trfase_major"/>
</dbReference>
<dbReference type="EMBL" id="JBHSOW010000005">
    <property type="protein sequence ID" value="MFC5647679.1"/>
    <property type="molecule type" value="Genomic_DNA"/>
</dbReference>
<dbReference type="NCBIfam" id="TIGR01141">
    <property type="entry name" value="hisC"/>
    <property type="match status" value="1"/>
</dbReference>
<evidence type="ECO:0000256" key="10">
    <source>
        <dbReference type="ARBA" id="ARBA00047481"/>
    </source>
</evidence>
<dbReference type="InterPro" id="IPR050106">
    <property type="entry name" value="HistidinolP_aminotransfase"/>
</dbReference>
<evidence type="ECO:0000256" key="2">
    <source>
        <dbReference type="ARBA" id="ARBA00005011"/>
    </source>
</evidence>
<evidence type="ECO:0000256" key="3">
    <source>
        <dbReference type="ARBA" id="ARBA00007970"/>
    </source>
</evidence>
<evidence type="ECO:0000256" key="8">
    <source>
        <dbReference type="ARBA" id="ARBA00022898"/>
    </source>
</evidence>
<feature type="modified residue" description="N6-(pyridoxal phosphate)lysine" evidence="11">
    <location>
        <position position="229"/>
    </location>
</feature>
<evidence type="ECO:0000256" key="9">
    <source>
        <dbReference type="ARBA" id="ARBA00023102"/>
    </source>
</evidence>
<evidence type="ECO:0000256" key="6">
    <source>
        <dbReference type="ARBA" id="ARBA00022605"/>
    </source>
</evidence>
<evidence type="ECO:0000313" key="14">
    <source>
        <dbReference type="Proteomes" id="UP001596047"/>
    </source>
</evidence>
<keyword evidence="8 11" id="KW-0663">Pyridoxal phosphate</keyword>
<dbReference type="HAMAP" id="MF_01023">
    <property type="entry name" value="HisC_aminotrans_2"/>
    <property type="match status" value="1"/>
</dbReference>
<comment type="similarity">
    <text evidence="3 11">Belongs to the class-II pyridoxal-phosphate-dependent aminotransferase family. Histidinol-phosphate aminotransferase subfamily.</text>
</comment>
<dbReference type="PANTHER" id="PTHR43643">
    <property type="entry name" value="HISTIDINOL-PHOSPHATE AMINOTRANSFERASE 2"/>
    <property type="match status" value="1"/>
</dbReference>
<dbReference type="CDD" id="cd00609">
    <property type="entry name" value="AAT_like"/>
    <property type="match status" value="1"/>
</dbReference>
<dbReference type="RefSeq" id="WP_379186127.1">
    <property type="nucleotide sequence ID" value="NZ_JBHSOW010000005.1"/>
</dbReference>
<dbReference type="Pfam" id="PF00155">
    <property type="entry name" value="Aminotran_1_2"/>
    <property type="match status" value="1"/>
</dbReference>
<evidence type="ECO:0000259" key="12">
    <source>
        <dbReference type="Pfam" id="PF00155"/>
    </source>
</evidence>
<dbReference type="SUPFAM" id="SSF53383">
    <property type="entry name" value="PLP-dependent transferases"/>
    <property type="match status" value="1"/>
</dbReference>
<dbReference type="InterPro" id="IPR005861">
    <property type="entry name" value="HisP_aminotrans"/>
</dbReference>
<dbReference type="GO" id="GO:0004400">
    <property type="term" value="F:histidinol-phosphate transaminase activity"/>
    <property type="evidence" value="ECO:0007669"/>
    <property type="project" value="UniProtKB-EC"/>
</dbReference>
<comment type="catalytic activity">
    <reaction evidence="10 11">
        <text>L-histidinol phosphate + 2-oxoglutarate = 3-(imidazol-4-yl)-2-oxopropyl phosphate + L-glutamate</text>
        <dbReference type="Rhea" id="RHEA:23744"/>
        <dbReference type="ChEBI" id="CHEBI:16810"/>
        <dbReference type="ChEBI" id="CHEBI:29985"/>
        <dbReference type="ChEBI" id="CHEBI:57766"/>
        <dbReference type="ChEBI" id="CHEBI:57980"/>
        <dbReference type="EC" id="2.6.1.9"/>
    </reaction>
</comment>
<dbReference type="InterPro" id="IPR004839">
    <property type="entry name" value="Aminotransferase_I/II_large"/>
</dbReference>
<dbReference type="InterPro" id="IPR015422">
    <property type="entry name" value="PyrdxlP-dep_Trfase_small"/>
</dbReference>
<dbReference type="InterPro" id="IPR015424">
    <property type="entry name" value="PyrdxlP-dep_Trfase"/>
</dbReference>
<dbReference type="Proteomes" id="UP001596047">
    <property type="component" value="Unassembled WGS sequence"/>
</dbReference>
<evidence type="ECO:0000256" key="4">
    <source>
        <dbReference type="ARBA" id="ARBA00011738"/>
    </source>
</evidence>
<keyword evidence="6 11" id="KW-0028">Amino-acid biosynthesis</keyword>
<organism evidence="13 14">
    <name type="scientific">Paenibacillus solisilvae</name>
    <dbReference type="NCBI Taxonomy" id="2486751"/>
    <lineage>
        <taxon>Bacteria</taxon>
        <taxon>Bacillati</taxon>
        <taxon>Bacillota</taxon>
        <taxon>Bacilli</taxon>
        <taxon>Bacillales</taxon>
        <taxon>Paenibacillaceae</taxon>
        <taxon>Paenibacillus</taxon>
    </lineage>
</organism>
<keyword evidence="7 11" id="KW-0808">Transferase</keyword>
<keyword evidence="14" id="KW-1185">Reference proteome</keyword>
<evidence type="ECO:0000256" key="11">
    <source>
        <dbReference type="HAMAP-Rule" id="MF_01023"/>
    </source>
</evidence>
<proteinExistence type="inferred from homology"/>
<protein>
    <recommendedName>
        <fullName evidence="11">Histidinol-phosphate aminotransferase</fullName>
        <ecNumber evidence="11">2.6.1.9</ecNumber>
    </recommendedName>
    <alternativeName>
        <fullName evidence="11">Imidazole acetol-phosphate transaminase</fullName>
    </alternativeName>
</protein>
<sequence length="370" mass="40602">MNDTFNIRVRDTLQKMTPYSPGKPIWELQNELGLSNIIKLASNENPLGPSPKALEAVASSLSDIHRYPDASTTRLRQALATGLEMIPEQFIISNGGDELITLVAETFLEPGDEVIVCSPSFSEYEFGAHLMGATIVPVALDESFRFDIDAIVGAVTARTRLICLCSPNNPTGTYLSKDVLHHLLDVLPKHVVILLDAAYSQFATASDYTNGLEFVRAGYPVIVLQTFSKIYGLAGLRVGYGVASETIIQQMIKVKEPFNVNALAQVAATAALHDAEHVRLTLEANTKGKLQLYQAFQEMGLSFVESMGNFVLVEIGAEAKHIYEALMTRGIIVRFGGIWNLPCHLRISVGYREENSTFIQAMADILTHDN</sequence>
<comment type="pathway">
    <text evidence="2 11">Amino-acid biosynthesis; L-histidine biosynthesis; L-histidine from 5-phospho-alpha-D-ribose 1-diphosphate: step 7/9.</text>
</comment>
<comment type="cofactor">
    <cofactor evidence="1 11">
        <name>pyridoxal 5'-phosphate</name>
        <dbReference type="ChEBI" id="CHEBI:597326"/>
    </cofactor>
</comment>
<accession>A0ABW0VSA3</accession>
<reference evidence="14" key="1">
    <citation type="journal article" date="2019" name="Int. J. Syst. Evol. Microbiol.">
        <title>The Global Catalogue of Microorganisms (GCM) 10K type strain sequencing project: providing services to taxonomists for standard genome sequencing and annotation.</title>
        <authorList>
            <consortium name="The Broad Institute Genomics Platform"/>
            <consortium name="The Broad Institute Genome Sequencing Center for Infectious Disease"/>
            <person name="Wu L."/>
            <person name="Ma J."/>
        </authorList>
    </citation>
    <scope>NUCLEOTIDE SEQUENCE [LARGE SCALE GENOMIC DNA]</scope>
    <source>
        <strain evidence="14">CGMCC 1.3240</strain>
    </source>
</reference>
<comment type="subunit">
    <text evidence="4 11">Homodimer.</text>
</comment>
<dbReference type="Gene3D" id="3.40.640.10">
    <property type="entry name" value="Type I PLP-dependent aspartate aminotransferase-like (Major domain)"/>
    <property type="match status" value="1"/>
</dbReference>